<evidence type="ECO:0000256" key="6">
    <source>
        <dbReference type="PROSITE-ProRule" id="PRU00339"/>
    </source>
</evidence>
<dbReference type="EMBL" id="JARFID010000001">
    <property type="protein sequence ID" value="MDE8692802.1"/>
    <property type="molecule type" value="Genomic_DNA"/>
</dbReference>
<gene>
    <name evidence="9" type="ORF">PZH42_01660</name>
</gene>
<dbReference type="Gene3D" id="1.25.40.10">
    <property type="entry name" value="Tetratricopeptide repeat domain"/>
    <property type="match status" value="2"/>
</dbReference>
<accession>A0AAW6LZN4</accession>
<dbReference type="InterPro" id="IPR019734">
    <property type="entry name" value="TPR_rpt"/>
</dbReference>
<keyword evidence="7" id="KW-0472">Membrane</keyword>
<protein>
    <submittedName>
        <fullName evidence="9">Tetratricopeptide repeat protein</fullName>
    </submittedName>
</protein>
<evidence type="ECO:0000256" key="7">
    <source>
        <dbReference type="SAM" id="Phobius"/>
    </source>
</evidence>
<evidence type="ECO:0000256" key="5">
    <source>
        <dbReference type="ARBA" id="ARBA00038253"/>
    </source>
</evidence>
<feature type="transmembrane region" description="Helical" evidence="7">
    <location>
        <begin position="360"/>
        <end position="381"/>
    </location>
</feature>
<proteinExistence type="inferred from homology"/>
<name>A0AAW6LZN4_9BACE</name>
<evidence type="ECO:0000256" key="4">
    <source>
        <dbReference type="ARBA" id="ARBA00022803"/>
    </source>
</evidence>
<comment type="similarity">
    <text evidence="5">Belongs to the Rap family.</text>
</comment>
<evidence type="ECO:0000313" key="9">
    <source>
        <dbReference type="EMBL" id="MDE8692802.1"/>
    </source>
</evidence>
<keyword evidence="7" id="KW-0812">Transmembrane</keyword>
<dbReference type="PANTHER" id="PTHR46630:SF1">
    <property type="entry name" value="TETRATRICOPEPTIDE REPEAT PROTEIN 29"/>
    <property type="match status" value="1"/>
</dbReference>
<evidence type="ECO:0000256" key="3">
    <source>
        <dbReference type="ARBA" id="ARBA00022737"/>
    </source>
</evidence>
<feature type="repeat" description="TPR" evidence="6">
    <location>
        <begin position="103"/>
        <end position="136"/>
    </location>
</feature>
<dbReference type="PROSITE" id="PS51257">
    <property type="entry name" value="PROKAR_LIPOPROTEIN"/>
    <property type="match status" value="1"/>
</dbReference>
<dbReference type="PANTHER" id="PTHR46630">
    <property type="entry name" value="TETRATRICOPEPTIDE REPEAT PROTEIN 29"/>
    <property type="match status" value="1"/>
</dbReference>
<evidence type="ECO:0000256" key="2">
    <source>
        <dbReference type="ARBA" id="ARBA00022490"/>
    </source>
</evidence>
<reference evidence="9" key="1">
    <citation type="submission" date="2023-03" db="EMBL/GenBank/DDBJ databases">
        <title>DFI Biobank Strains.</title>
        <authorList>
            <person name="Mostad J."/>
            <person name="Paddock L."/>
            <person name="Medina S."/>
            <person name="Waligurski E."/>
            <person name="Barat B."/>
            <person name="Smith R."/>
            <person name="Burgo V."/>
            <person name="Metcalfe C."/>
            <person name="Woodson C."/>
            <person name="Sundararajan A."/>
            <person name="Ramaswamy R."/>
            <person name="Lin H."/>
            <person name="Pamer E.G."/>
        </authorList>
    </citation>
    <scope>NUCLEOTIDE SEQUENCE</scope>
    <source>
        <strain evidence="9">DFI.9.5</strain>
    </source>
</reference>
<evidence type="ECO:0000313" key="10">
    <source>
        <dbReference type="Proteomes" id="UP001221924"/>
    </source>
</evidence>
<evidence type="ECO:0000256" key="8">
    <source>
        <dbReference type="SAM" id="SignalP"/>
    </source>
</evidence>
<evidence type="ECO:0000256" key="1">
    <source>
        <dbReference type="ARBA" id="ARBA00004496"/>
    </source>
</evidence>
<keyword evidence="3" id="KW-0677">Repeat</keyword>
<keyword evidence="7" id="KW-1133">Transmembrane helix</keyword>
<dbReference type="RefSeq" id="WP_149924289.1">
    <property type="nucleotide sequence ID" value="NZ_CAXKYC010000001.1"/>
</dbReference>
<dbReference type="PROSITE" id="PS50005">
    <property type="entry name" value="TPR"/>
    <property type="match status" value="1"/>
</dbReference>
<organism evidence="9 10">
    <name type="scientific">Bacteroides cellulosilyticus</name>
    <dbReference type="NCBI Taxonomy" id="246787"/>
    <lineage>
        <taxon>Bacteria</taxon>
        <taxon>Pseudomonadati</taxon>
        <taxon>Bacteroidota</taxon>
        <taxon>Bacteroidia</taxon>
        <taxon>Bacteroidales</taxon>
        <taxon>Bacteroidaceae</taxon>
        <taxon>Bacteroides</taxon>
    </lineage>
</organism>
<feature type="signal peptide" evidence="8">
    <location>
        <begin position="1"/>
        <end position="18"/>
    </location>
</feature>
<comment type="caution">
    <text evidence="9">The sequence shown here is derived from an EMBL/GenBank/DDBJ whole genome shotgun (WGS) entry which is preliminary data.</text>
</comment>
<dbReference type="InterPro" id="IPR051476">
    <property type="entry name" value="Bac_ResReg_Asp_Phosphatase"/>
</dbReference>
<dbReference type="SUPFAM" id="SSF48452">
    <property type="entry name" value="TPR-like"/>
    <property type="match status" value="1"/>
</dbReference>
<dbReference type="Proteomes" id="UP001221924">
    <property type="component" value="Unassembled WGS sequence"/>
</dbReference>
<dbReference type="GO" id="GO:0005737">
    <property type="term" value="C:cytoplasm"/>
    <property type="evidence" value="ECO:0007669"/>
    <property type="project" value="UniProtKB-SubCell"/>
</dbReference>
<keyword evidence="4 6" id="KW-0802">TPR repeat</keyword>
<keyword evidence="8" id="KW-0732">Signal</keyword>
<keyword evidence="2" id="KW-0963">Cytoplasm</keyword>
<dbReference type="SMART" id="SM00028">
    <property type="entry name" value="TPR"/>
    <property type="match status" value="4"/>
</dbReference>
<dbReference type="AlphaFoldDB" id="A0AAW6LZN4"/>
<feature type="chain" id="PRO_5043420133" evidence="8">
    <location>
        <begin position="19"/>
        <end position="543"/>
    </location>
</feature>
<sequence>MKKLLHFLLLTIISLLYSCGNDSHFANSILLAADSLMQSRPDSSLYLLEQIPDPQKIKKGNQALYCLLLTQARYKNYILLQNDSLISLAIDYYGSKKDQERLAKSYFYLGCVYLEQRKLPAAIDFYLKAVDIMPEGKDPMFLSMIYSHLGDCYSEQDLNKTALSMYKEAYALCVGRDSLRTCYNLKNIANAFLLGHQWDSTYYYYKKALPIALSLNNSAMVSTVYKNMATLYNEQNKFVDADTCISRALVYLSEGEGYTAACSVKGDIMNSMNKKDSAVYYWSIGARSSNIYAKTSSYHSLFQESKRVGDWEKSTLYADSFIIFYDSIQIMNDRAEIDKLMDNHLIELHKYKLSVKNQQIVVILVVIFLCLVFILVVLYMWRDRIRQKKYVSLQQQLTKNRTEVMLLNEESDAIAEDKGLELYKLEEERLAICISLFKTTNGYKKLYELENSSPKKRISLVANYRMKIINDIRRTFIDVMTGFKERCTALTNDDLLYCILILLNTSKDVIWDIMNSTPDAIKMRKSRIKNKMDIELFERIFGC</sequence>
<dbReference type="InterPro" id="IPR011990">
    <property type="entry name" value="TPR-like_helical_dom_sf"/>
</dbReference>
<comment type="subcellular location">
    <subcellularLocation>
        <location evidence="1">Cytoplasm</location>
    </subcellularLocation>
</comment>